<organism evidence="1 2">
    <name type="scientific">Panagrolaimus sp. ES5</name>
    <dbReference type="NCBI Taxonomy" id="591445"/>
    <lineage>
        <taxon>Eukaryota</taxon>
        <taxon>Metazoa</taxon>
        <taxon>Ecdysozoa</taxon>
        <taxon>Nematoda</taxon>
        <taxon>Chromadorea</taxon>
        <taxon>Rhabditida</taxon>
        <taxon>Tylenchina</taxon>
        <taxon>Panagrolaimomorpha</taxon>
        <taxon>Panagrolaimoidea</taxon>
        <taxon>Panagrolaimidae</taxon>
        <taxon>Panagrolaimus</taxon>
    </lineage>
</organism>
<protein>
    <submittedName>
        <fullName evidence="2">Major sperm protein</fullName>
    </submittedName>
</protein>
<evidence type="ECO:0000313" key="2">
    <source>
        <dbReference type="WBParaSite" id="ES5_v2.g19554.t1"/>
    </source>
</evidence>
<dbReference type="WBParaSite" id="ES5_v2.g19554.t1">
    <property type="protein sequence ID" value="ES5_v2.g19554.t1"/>
    <property type="gene ID" value="ES5_v2.g19554"/>
</dbReference>
<reference evidence="2" key="1">
    <citation type="submission" date="2022-11" db="UniProtKB">
        <authorList>
            <consortium name="WormBaseParasite"/>
        </authorList>
    </citation>
    <scope>IDENTIFICATION</scope>
</reference>
<accession>A0AC34FR75</accession>
<sequence length="218" mass="24943">MPHETDDELQEEVTQEASETSLTLYNKRTAEEIQKAEMEFLDAEETKVFPVCFFVEGYKGVLIWKKKTCEKSTHLTVKYKIVEKSSQSPEAELQSGQTMFKNVEINEPNFVKKLYLSASPSALSLASMNPSTTFKLSNSADNRIAFKIRGSKDMLLEFQPEIGILESEASVDITVTKISEENQYNEKIFVKFYDIYGHPEVEDLIFYDGYDQLEIALN</sequence>
<dbReference type="Proteomes" id="UP000887579">
    <property type="component" value="Unplaced"/>
</dbReference>
<proteinExistence type="predicted"/>
<name>A0AC34FR75_9BILA</name>
<evidence type="ECO:0000313" key="1">
    <source>
        <dbReference type="Proteomes" id="UP000887579"/>
    </source>
</evidence>